<gene>
    <name evidence="2" type="ORF">FOZ63_031206</name>
</gene>
<evidence type="ECO:0000313" key="3">
    <source>
        <dbReference type="Proteomes" id="UP000553632"/>
    </source>
</evidence>
<keyword evidence="1" id="KW-0732">Signal</keyword>
<accession>A0A7J6SQV4</accession>
<dbReference type="AlphaFoldDB" id="A0A7J6SQV4"/>
<comment type="caution">
    <text evidence="2">The sequence shown here is derived from an EMBL/GenBank/DDBJ whole genome shotgun (WGS) entry which is preliminary data.</text>
</comment>
<evidence type="ECO:0000313" key="2">
    <source>
        <dbReference type="EMBL" id="KAF4735354.1"/>
    </source>
</evidence>
<feature type="signal peptide" evidence="1">
    <location>
        <begin position="1"/>
        <end position="17"/>
    </location>
</feature>
<sequence>MFIAPTVLSIFLVDVIALQRETIVSIKSGNNDVDVRRLPQMLMDAGHIPDQNIASALRIAKVLTLEYVGFQVVQTSTLPIDSRGLCSFVTAASRKLSLQS</sequence>
<feature type="chain" id="PRO_5029555729" evidence="1">
    <location>
        <begin position="18"/>
        <end position="100"/>
    </location>
</feature>
<dbReference type="Proteomes" id="UP000553632">
    <property type="component" value="Unassembled WGS sequence"/>
</dbReference>
<keyword evidence="3" id="KW-1185">Reference proteome</keyword>
<name>A0A7J6SQV4_PEROL</name>
<reference evidence="2 3" key="1">
    <citation type="submission" date="2020-04" db="EMBL/GenBank/DDBJ databases">
        <title>Perkinsus olseni comparative genomics.</title>
        <authorList>
            <person name="Bogema D.R."/>
        </authorList>
    </citation>
    <scope>NUCLEOTIDE SEQUENCE [LARGE SCALE GENOMIC DNA]</scope>
    <source>
        <strain evidence="2 3">ATCC PRA-207</strain>
    </source>
</reference>
<organism evidence="2 3">
    <name type="scientific">Perkinsus olseni</name>
    <name type="common">Perkinsus atlanticus</name>
    <dbReference type="NCBI Taxonomy" id="32597"/>
    <lineage>
        <taxon>Eukaryota</taxon>
        <taxon>Sar</taxon>
        <taxon>Alveolata</taxon>
        <taxon>Perkinsozoa</taxon>
        <taxon>Perkinsea</taxon>
        <taxon>Perkinsida</taxon>
        <taxon>Perkinsidae</taxon>
        <taxon>Perkinsus</taxon>
    </lineage>
</organism>
<feature type="non-terminal residue" evidence="2">
    <location>
        <position position="100"/>
    </location>
</feature>
<protein>
    <submittedName>
        <fullName evidence="2">Uncharacterized protein</fullName>
    </submittedName>
</protein>
<dbReference type="EMBL" id="JABANO010016338">
    <property type="protein sequence ID" value="KAF4735354.1"/>
    <property type="molecule type" value="Genomic_DNA"/>
</dbReference>
<proteinExistence type="predicted"/>
<evidence type="ECO:0000256" key="1">
    <source>
        <dbReference type="SAM" id="SignalP"/>
    </source>
</evidence>